<name>A0A1G4KA93_9SACH</name>
<dbReference type="AlphaFoldDB" id="A0A1G4KA93"/>
<gene>
    <name evidence="5" type="ORF">LANO_0F10154G</name>
</gene>
<evidence type="ECO:0000313" key="6">
    <source>
        <dbReference type="Proteomes" id="UP000189911"/>
    </source>
</evidence>
<keyword evidence="6" id="KW-1185">Reference proteome</keyword>
<organism evidence="5 6">
    <name type="scientific">Lachancea nothofagi CBS 11611</name>
    <dbReference type="NCBI Taxonomy" id="1266666"/>
    <lineage>
        <taxon>Eukaryota</taxon>
        <taxon>Fungi</taxon>
        <taxon>Dikarya</taxon>
        <taxon>Ascomycota</taxon>
        <taxon>Saccharomycotina</taxon>
        <taxon>Saccharomycetes</taxon>
        <taxon>Saccharomycetales</taxon>
        <taxon>Saccharomycetaceae</taxon>
        <taxon>Lachancea</taxon>
    </lineage>
</organism>
<dbReference type="SMART" id="SM00320">
    <property type="entry name" value="WD40"/>
    <property type="match status" value="7"/>
</dbReference>
<keyword evidence="2" id="KW-0677">Repeat</keyword>
<dbReference type="InterPro" id="IPR001680">
    <property type="entry name" value="WD40_rpt"/>
</dbReference>
<evidence type="ECO:0000256" key="1">
    <source>
        <dbReference type="ARBA" id="ARBA00022574"/>
    </source>
</evidence>
<evidence type="ECO:0000256" key="3">
    <source>
        <dbReference type="PROSITE-ProRule" id="PRU00221"/>
    </source>
</evidence>
<dbReference type="FunFam" id="2.130.10.10:FF:000630">
    <property type="entry name" value="Ribosome assembly protein SQT1"/>
    <property type="match status" value="1"/>
</dbReference>
<dbReference type="Proteomes" id="UP000189911">
    <property type="component" value="Chromosome F"/>
</dbReference>
<dbReference type="InterPro" id="IPR036322">
    <property type="entry name" value="WD40_repeat_dom_sf"/>
</dbReference>
<dbReference type="OrthoDB" id="10261640at2759"/>
<dbReference type="EMBL" id="LT598452">
    <property type="protein sequence ID" value="SCV01104.1"/>
    <property type="molecule type" value="Genomic_DNA"/>
</dbReference>
<feature type="region of interest" description="Disordered" evidence="4">
    <location>
        <begin position="1"/>
        <end position="66"/>
    </location>
</feature>
<evidence type="ECO:0000256" key="4">
    <source>
        <dbReference type="SAM" id="MobiDB-lite"/>
    </source>
</evidence>
<reference evidence="6" key="1">
    <citation type="submission" date="2016-03" db="EMBL/GenBank/DDBJ databases">
        <authorList>
            <person name="Devillers Hugo."/>
        </authorList>
    </citation>
    <scope>NUCLEOTIDE SEQUENCE [LARGE SCALE GENOMIC DNA]</scope>
</reference>
<feature type="repeat" description="WD" evidence="3">
    <location>
        <begin position="82"/>
        <end position="113"/>
    </location>
</feature>
<dbReference type="PROSITE" id="PS50082">
    <property type="entry name" value="WD_REPEATS_2"/>
    <property type="match status" value="1"/>
</dbReference>
<dbReference type="SUPFAM" id="SSF50978">
    <property type="entry name" value="WD40 repeat-like"/>
    <property type="match status" value="1"/>
</dbReference>
<keyword evidence="1 3" id="KW-0853">WD repeat</keyword>
<protein>
    <submittedName>
        <fullName evidence="5">LANO_0F10154g1_1</fullName>
    </submittedName>
</protein>
<proteinExistence type="predicted"/>
<evidence type="ECO:0000313" key="5">
    <source>
        <dbReference type="EMBL" id="SCV01104.1"/>
    </source>
</evidence>
<dbReference type="InterPro" id="IPR015943">
    <property type="entry name" value="WD40/YVTN_repeat-like_dom_sf"/>
</dbReference>
<sequence length="443" mass="48737">MSEYPTEDQQHMSGEAPEEEFITNQEVDQEVIDDENYQDGDFPVDEDDEEEPQDIQRDDENDMEQDEDTLEIDMSNNSMAYFDKHTDSVFTVFTHPTLPLVCSGGGDNAAYLWTSHSQPPKFAGSVSHTESVIGGGFTPDGQYLVTADMNGQILVHKATNGGAKWKECAKLQEVEEVVWIKIHPTVSGVFAFGSTDGSVWCYQVDSKTGQLEQIMSQFVHQADCTMGEFINVEEGDSNLSLVTCSVDCTIIGWSCYTSQQIFKVTKAEIKGIEAPWVSLSKAPISMTKNTQVIACGANNGVLSIINCTNGAVLQLSTVIELKEDQDDLDGSIESIAWSPKLSLMAIGLVCGEILLYDTLTWRVRHKFVLPDSVTKLQFDESTGFTLIAACIDGKVYLFDARTGSELHKCVGHNMGVLDFALIENDKKLITAGDEGVSLIFQLP</sequence>
<dbReference type="PANTHER" id="PTHR19857">
    <property type="entry name" value="MITOCHONDRIAL DIVISION PROTEIN 1-RELATED"/>
    <property type="match status" value="1"/>
</dbReference>
<dbReference type="Pfam" id="PF00400">
    <property type="entry name" value="WD40"/>
    <property type="match status" value="1"/>
</dbReference>
<dbReference type="PANTHER" id="PTHR19857:SF8">
    <property type="entry name" value="ANGIO-ASSOCIATED MIGRATORY CELL PROTEIN"/>
    <property type="match status" value="1"/>
</dbReference>
<dbReference type="Gene3D" id="2.130.10.10">
    <property type="entry name" value="YVTN repeat-like/Quinoprotein amine dehydrogenase"/>
    <property type="match status" value="1"/>
</dbReference>
<accession>A0A1G4KA93</accession>
<dbReference type="InterPro" id="IPR051179">
    <property type="entry name" value="WD_repeat_multifunction"/>
</dbReference>
<evidence type="ECO:0000256" key="2">
    <source>
        <dbReference type="ARBA" id="ARBA00022737"/>
    </source>
</evidence>
<feature type="compositionally biased region" description="Acidic residues" evidence="4">
    <location>
        <begin position="16"/>
        <end position="66"/>
    </location>
</feature>